<reference evidence="2 3" key="1">
    <citation type="journal article" date="2018" name="Front. Plant Sci.">
        <title>Red Clover (Trifolium pratense) and Zigzag Clover (T. medium) - A Picture of Genomic Similarities and Differences.</title>
        <authorList>
            <person name="Dluhosova J."/>
            <person name="Istvanek J."/>
            <person name="Nedelnik J."/>
            <person name="Repkova J."/>
        </authorList>
    </citation>
    <scope>NUCLEOTIDE SEQUENCE [LARGE SCALE GENOMIC DNA]</scope>
    <source>
        <strain evidence="3">cv. 10/8</strain>
        <tissue evidence="2">Leaf</tissue>
    </source>
</reference>
<feature type="region of interest" description="Disordered" evidence="1">
    <location>
        <begin position="38"/>
        <end position="57"/>
    </location>
</feature>
<protein>
    <submittedName>
        <fullName evidence="2">Uncharacterized protein</fullName>
    </submittedName>
</protein>
<evidence type="ECO:0000313" key="3">
    <source>
        <dbReference type="Proteomes" id="UP000265520"/>
    </source>
</evidence>
<keyword evidence="3" id="KW-1185">Reference proteome</keyword>
<dbReference type="EMBL" id="LXQA011163873">
    <property type="protein sequence ID" value="MCI87354.1"/>
    <property type="molecule type" value="Genomic_DNA"/>
</dbReference>
<name>A0A392VG43_9FABA</name>
<organism evidence="2 3">
    <name type="scientific">Trifolium medium</name>
    <dbReference type="NCBI Taxonomy" id="97028"/>
    <lineage>
        <taxon>Eukaryota</taxon>
        <taxon>Viridiplantae</taxon>
        <taxon>Streptophyta</taxon>
        <taxon>Embryophyta</taxon>
        <taxon>Tracheophyta</taxon>
        <taxon>Spermatophyta</taxon>
        <taxon>Magnoliopsida</taxon>
        <taxon>eudicotyledons</taxon>
        <taxon>Gunneridae</taxon>
        <taxon>Pentapetalae</taxon>
        <taxon>rosids</taxon>
        <taxon>fabids</taxon>
        <taxon>Fabales</taxon>
        <taxon>Fabaceae</taxon>
        <taxon>Papilionoideae</taxon>
        <taxon>50 kb inversion clade</taxon>
        <taxon>NPAAA clade</taxon>
        <taxon>Hologalegina</taxon>
        <taxon>IRL clade</taxon>
        <taxon>Trifolieae</taxon>
        <taxon>Trifolium</taxon>
    </lineage>
</organism>
<feature type="non-terminal residue" evidence="2">
    <location>
        <position position="1"/>
    </location>
</feature>
<proteinExistence type="predicted"/>
<evidence type="ECO:0000256" key="1">
    <source>
        <dbReference type="SAM" id="MobiDB-lite"/>
    </source>
</evidence>
<comment type="caution">
    <text evidence="2">The sequence shown here is derived from an EMBL/GenBank/DDBJ whole genome shotgun (WGS) entry which is preliminary data.</text>
</comment>
<dbReference type="AlphaFoldDB" id="A0A392VG43"/>
<evidence type="ECO:0000313" key="2">
    <source>
        <dbReference type="EMBL" id="MCI87354.1"/>
    </source>
</evidence>
<sequence length="57" mass="6554">GDKDAAFDKAISENVYHSIKLNPTHGFYWEREEIDKVSSEDGVPPPTGWINWDNFDD</sequence>
<accession>A0A392VG43</accession>
<dbReference type="Proteomes" id="UP000265520">
    <property type="component" value="Unassembled WGS sequence"/>
</dbReference>